<feature type="region of interest" description="Disordered" evidence="1">
    <location>
        <begin position="73"/>
        <end position="110"/>
    </location>
</feature>
<comment type="caution">
    <text evidence="3">The sequence shown here is derived from an EMBL/GenBank/DDBJ whole genome shotgun (WGS) entry which is preliminary data.</text>
</comment>
<dbReference type="EMBL" id="QXFT01002604">
    <property type="protein sequence ID" value="KAE9295715.1"/>
    <property type="molecule type" value="Genomic_DNA"/>
</dbReference>
<gene>
    <name evidence="3" type="ORF">PR001_g22487</name>
    <name evidence="2" type="ORF">PR002_g23225</name>
    <name evidence="4" type="ORF">PR003_g23940</name>
</gene>
<dbReference type="Proteomes" id="UP000434957">
    <property type="component" value="Unassembled WGS sequence"/>
</dbReference>
<name>A0A6A3J5U4_9STRA</name>
<protein>
    <submittedName>
        <fullName evidence="3">Uncharacterized protein</fullName>
    </submittedName>
</protein>
<evidence type="ECO:0000313" key="6">
    <source>
        <dbReference type="Proteomes" id="UP000434957"/>
    </source>
</evidence>
<evidence type="ECO:0000313" key="7">
    <source>
        <dbReference type="Proteomes" id="UP000435112"/>
    </source>
</evidence>
<feature type="compositionally biased region" description="Basic and acidic residues" evidence="1">
    <location>
        <begin position="73"/>
        <end position="85"/>
    </location>
</feature>
<evidence type="ECO:0000313" key="5">
    <source>
        <dbReference type="Proteomes" id="UP000429607"/>
    </source>
</evidence>
<sequence length="255" mass="29468">MERTQEELVALFEAHNLGSDDAQATPTDHPDCVLDHARTIQQLKARLEQGEERAHQADRAKLEFEARAEAAEKKAKAHAKRAERAEEAEDRAEEAEERAEKAKKRAEKAEKARDDAIAQLTLRAVNKYSLTPKQKPKMLWRVEYSQNRRHVLKARCQQPVFKTDGEFEDAKNSYKTWASRVKTPFLAGFNSEKAAGGWANWLLENTTDLEVKIYRVSTNKQKVLKAKPYCNYDNEFLIYLEIPDENILETKIYKY</sequence>
<proteinExistence type="predicted"/>
<evidence type="ECO:0000256" key="1">
    <source>
        <dbReference type="SAM" id="MobiDB-lite"/>
    </source>
</evidence>
<feature type="compositionally biased region" description="Acidic residues" evidence="1">
    <location>
        <begin position="86"/>
        <end position="97"/>
    </location>
</feature>
<organism evidence="3 5">
    <name type="scientific">Phytophthora rubi</name>
    <dbReference type="NCBI Taxonomy" id="129364"/>
    <lineage>
        <taxon>Eukaryota</taxon>
        <taxon>Sar</taxon>
        <taxon>Stramenopiles</taxon>
        <taxon>Oomycota</taxon>
        <taxon>Peronosporomycetes</taxon>
        <taxon>Peronosporales</taxon>
        <taxon>Peronosporaceae</taxon>
        <taxon>Phytophthora</taxon>
    </lineage>
</organism>
<keyword evidence="6" id="KW-1185">Reference proteome</keyword>
<evidence type="ECO:0000313" key="3">
    <source>
        <dbReference type="EMBL" id="KAE8986833.1"/>
    </source>
</evidence>
<dbReference type="EMBL" id="QXFV01002508">
    <property type="protein sequence ID" value="KAE8986833.1"/>
    <property type="molecule type" value="Genomic_DNA"/>
</dbReference>
<evidence type="ECO:0000313" key="4">
    <source>
        <dbReference type="EMBL" id="KAE9295715.1"/>
    </source>
</evidence>
<accession>A0A6A3J5U4</accession>
<dbReference type="Proteomes" id="UP000435112">
    <property type="component" value="Unassembled WGS sequence"/>
</dbReference>
<evidence type="ECO:0000313" key="2">
    <source>
        <dbReference type="EMBL" id="KAE8983538.1"/>
    </source>
</evidence>
<dbReference type="AlphaFoldDB" id="A0A6A3J5U4"/>
<dbReference type="Proteomes" id="UP000429607">
    <property type="component" value="Unassembled WGS sequence"/>
</dbReference>
<dbReference type="EMBL" id="QXFU01002619">
    <property type="protein sequence ID" value="KAE8983538.1"/>
    <property type="molecule type" value="Genomic_DNA"/>
</dbReference>
<reference evidence="5 7" key="1">
    <citation type="submission" date="2018-09" db="EMBL/GenBank/DDBJ databases">
        <title>Genomic investigation of the strawberry pathogen Phytophthora fragariae indicates pathogenicity is determined by transcriptional variation in three key races.</title>
        <authorList>
            <person name="Adams T.M."/>
            <person name="Armitage A.D."/>
            <person name="Sobczyk M.K."/>
            <person name="Bates H.J."/>
            <person name="Dunwell J.M."/>
            <person name="Nellist C.F."/>
            <person name="Harrison R.J."/>
        </authorList>
    </citation>
    <scope>NUCLEOTIDE SEQUENCE [LARGE SCALE GENOMIC DNA]</scope>
    <source>
        <strain evidence="3 5">SCRP249</strain>
        <strain evidence="2 7">SCRP324</strain>
        <strain evidence="4 6">SCRP333</strain>
    </source>
</reference>